<organism evidence="2 3">
    <name type="scientific">Bacillus cereus (strain AH820)</name>
    <dbReference type="NCBI Taxonomy" id="405535"/>
    <lineage>
        <taxon>Bacteria</taxon>
        <taxon>Bacillati</taxon>
        <taxon>Bacillota</taxon>
        <taxon>Bacilli</taxon>
        <taxon>Bacillales</taxon>
        <taxon>Bacillaceae</taxon>
        <taxon>Bacillus</taxon>
        <taxon>Bacillus cereus group</taxon>
    </lineage>
</organism>
<dbReference type="Proteomes" id="UP000001363">
    <property type="component" value="Chromosome"/>
</dbReference>
<dbReference type="KEGG" id="bcu:BCAH820_4390"/>
<feature type="coiled-coil region" evidence="1">
    <location>
        <begin position="20"/>
        <end position="89"/>
    </location>
</feature>
<dbReference type="AlphaFoldDB" id="B7JP00"/>
<proteinExistence type="predicted"/>
<reference evidence="2 3" key="1">
    <citation type="submission" date="2008-10" db="EMBL/GenBank/DDBJ databases">
        <title>Genome sequence of Bacillus cereus AH820.</title>
        <authorList>
            <person name="Dodson R.J."/>
            <person name="Durkin A.S."/>
            <person name="Rosovitz M.J."/>
            <person name="Rasko D.A."/>
            <person name="Hoffmaster A."/>
            <person name="Ravel J."/>
            <person name="Sutton G."/>
        </authorList>
    </citation>
    <scope>NUCLEOTIDE SEQUENCE [LARGE SCALE GENOMIC DNA]</scope>
    <source>
        <strain evidence="2 3">AH820</strain>
    </source>
</reference>
<evidence type="ECO:0000256" key="1">
    <source>
        <dbReference type="SAM" id="Coils"/>
    </source>
</evidence>
<dbReference type="EMBL" id="CP001283">
    <property type="protein sequence ID" value="ACK91346.1"/>
    <property type="molecule type" value="Genomic_DNA"/>
</dbReference>
<gene>
    <name evidence="2" type="ordered locus">BCAH820_4390</name>
</gene>
<name>B7JP00_BACC0</name>
<dbReference type="RefSeq" id="WP_000357096.1">
    <property type="nucleotide sequence ID" value="NC_011773.1"/>
</dbReference>
<protein>
    <submittedName>
        <fullName evidence="2">Uncharacterized protein</fullName>
    </submittedName>
</protein>
<accession>B7JP00</accession>
<sequence>MDKFEFETIEHWKHELKCSLEEIQKDQEGLFDEIEVLKIKIKHANSVASFMESSEEFTKQYILPLNSELEKAEMEYEQLKEKNEIKVEHLGALLAKVNKEITRYKLYNGIA</sequence>
<evidence type="ECO:0000313" key="3">
    <source>
        <dbReference type="Proteomes" id="UP000001363"/>
    </source>
</evidence>
<evidence type="ECO:0000313" key="2">
    <source>
        <dbReference type="EMBL" id="ACK91346.1"/>
    </source>
</evidence>
<dbReference type="HOGENOM" id="CLU_2204692_0_0_9"/>
<keyword evidence="1" id="KW-0175">Coiled coil</keyword>